<dbReference type="PROSITE" id="PS51786">
    <property type="entry name" value="LON_PROTEOLYTIC"/>
    <property type="match status" value="1"/>
</dbReference>
<evidence type="ECO:0000256" key="2">
    <source>
        <dbReference type="PROSITE-ProRule" id="PRU01122"/>
    </source>
</evidence>
<dbReference type="PANTHER" id="PTHR10046">
    <property type="entry name" value="ATP DEPENDENT LON PROTEASE FAMILY MEMBER"/>
    <property type="match status" value="1"/>
</dbReference>
<name>E0RNE3_WINT6</name>
<dbReference type="eggNOG" id="COG1067">
    <property type="taxonomic scope" value="Bacteria"/>
</dbReference>
<dbReference type="GO" id="GO:0005524">
    <property type="term" value="F:ATP binding"/>
    <property type="evidence" value="ECO:0007669"/>
    <property type="project" value="InterPro"/>
</dbReference>
<dbReference type="Gene3D" id="3.40.50.300">
    <property type="entry name" value="P-loop containing nucleotide triphosphate hydrolases"/>
    <property type="match status" value="2"/>
</dbReference>
<dbReference type="Pfam" id="PF13654">
    <property type="entry name" value="AAA_32"/>
    <property type="match status" value="1"/>
</dbReference>
<dbReference type="GO" id="GO:0006508">
    <property type="term" value="P:proteolysis"/>
    <property type="evidence" value="ECO:0007669"/>
    <property type="project" value="UniProtKB-KW"/>
</dbReference>
<dbReference type="SUPFAM" id="SSF52540">
    <property type="entry name" value="P-loop containing nucleoside triphosphate hydrolases"/>
    <property type="match status" value="2"/>
</dbReference>
<feature type="domain" description="Lon proteolytic" evidence="4">
    <location>
        <begin position="566"/>
        <end position="761"/>
    </location>
</feature>
<feature type="active site" evidence="2">
    <location>
        <position position="656"/>
    </location>
</feature>
<dbReference type="Gene3D" id="1.10.8.60">
    <property type="match status" value="1"/>
</dbReference>
<evidence type="ECO:0000313" key="5">
    <source>
        <dbReference type="EMBL" id="ADN01143.1"/>
    </source>
</evidence>
<dbReference type="Proteomes" id="UP000001296">
    <property type="component" value="Chromosome"/>
</dbReference>
<dbReference type="GO" id="GO:0004176">
    <property type="term" value="F:ATP-dependent peptidase activity"/>
    <property type="evidence" value="ECO:0007669"/>
    <property type="project" value="UniProtKB-UniRule"/>
</dbReference>
<dbReference type="SUPFAM" id="SSF54211">
    <property type="entry name" value="Ribosomal protein S5 domain 2-like"/>
    <property type="match status" value="1"/>
</dbReference>
<dbReference type="InterPro" id="IPR046844">
    <property type="entry name" value="Lon-like_helical"/>
</dbReference>
<dbReference type="InterPro" id="IPR027065">
    <property type="entry name" value="Lon_Prtase"/>
</dbReference>
<dbReference type="InterPro" id="IPR020568">
    <property type="entry name" value="Ribosomal_Su5_D2-typ_SF"/>
</dbReference>
<dbReference type="EMBL" id="CP001698">
    <property type="protein sequence ID" value="ADN01143.1"/>
    <property type="molecule type" value="Genomic_DNA"/>
</dbReference>
<protein>
    <recommendedName>
        <fullName evidence="2">endopeptidase La</fullName>
        <ecNumber evidence="2">3.4.21.53</ecNumber>
    </recommendedName>
</protein>
<feature type="active site" evidence="2">
    <location>
        <position position="699"/>
    </location>
</feature>
<organism evidence="5 6">
    <name type="scientific">Winmispira thermophila (strain ATCC 49972 / DSM 6192 / RI 19.B1)</name>
    <name type="common">Spirochaeta thermophila</name>
    <dbReference type="NCBI Taxonomy" id="665571"/>
    <lineage>
        <taxon>Bacteria</taxon>
        <taxon>Pseudomonadati</taxon>
        <taxon>Spirochaetota</taxon>
        <taxon>Spirochaetia</taxon>
        <taxon>Winmispirales</taxon>
        <taxon>Winmispiraceae</taxon>
        <taxon>Winmispira</taxon>
    </lineage>
</organism>
<keyword evidence="3" id="KW-0175">Coiled coil</keyword>
<dbReference type="Pfam" id="PF20436">
    <property type="entry name" value="LonB_AAA-LID"/>
    <property type="match status" value="1"/>
</dbReference>
<comment type="similarity">
    <text evidence="2">Belongs to the peptidase S16 family.</text>
</comment>
<dbReference type="PaxDb" id="665571-STHERM_c01670"/>
<dbReference type="Pfam" id="PF20437">
    <property type="entry name" value="LonC_helical"/>
    <property type="match status" value="1"/>
</dbReference>
<dbReference type="GO" id="GO:0004252">
    <property type="term" value="F:serine-type endopeptidase activity"/>
    <property type="evidence" value="ECO:0007669"/>
    <property type="project" value="UniProtKB-UniRule"/>
</dbReference>
<keyword evidence="1 2" id="KW-0645">Protease</keyword>
<dbReference type="KEGG" id="sta:STHERM_c01670"/>
<evidence type="ECO:0000256" key="1">
    <source>
        <dbReference type="ARBA" id="ARBA00022670"/>
    </source>
</evidence>
<proteinExistence type="inferred from homology"/>
<dbReference type="InterPro" id="IPR041699">
    <property type="entry name" value="AAA_32"/>
</dbReference>
<evidence type="ECO:0000313" key="6">
    <source>
        <dbReference type="Proteomes" id="UP000001296"/>
    </source>
</evidence>
<dbReference type="InterPro" id="IPR027417">
    <property type="entry name" value="P-loop_NTPase"/>
</dbReference>
<accession>E0RNE3</accession>
<keyword evidence="2" id="KW-0378">Hydrolase</keyword>
<dbReference type="PRINTS" id="PR00830">
    <property type="entry name" value="ENDOLAPTASE"/>
</dbReference>
<reference evidence="5 6" key="2">
    <citation type="journal article" date="2010" name="J. Bacteriol.">
        <title>Genome sequence of the polysaccharide-degrading, thermophilic anaerobe Spirochaeta thermophila DSM 6192.</title>
        <authorList>
            <person name="Angelov A."/>
            <person name="Liebl S."/>
            <person name="Ballschmiter M."/>
            <person name="Bomeke M."/>
            <person name="Lehmann R."/>
            <person name="Liesegang H."/>
            <person name="Daniel R."/>
            <person name="Liebl W."/>
        </authorList>
    </citation>
    <scope>NUCLEOTIDE SEQUENCE [LARGE SCALE GENOMIC DNA]</scope>
    <source>
        <strain evidence="6">ATCC 49972 / DSM 6192 / RI 19.B1</strain>
    </source>
</reference>
<dbReference type="AlphaFoldDB" id="E0RNE3"/>
<dbReference type="InterPro" id="IPR008269">
    <property type="entry name" value="Lon_proteolytic"/>
</dbReference>
<sequence>MQHEPYRLSPEEVGFSIPEEHIQALQEGVQPGTIIGQPRAVEALTLGIQLSGKGYNIFVAGPPGTGRHTAIRRILESLSPPNRWGKDIAYAYNFQNPQTPRVLYFPARTAARFKRALRRTLEKLTKGIRHRLTSESYLRKKTALMREVEAEERRLLEQFQEELRREGFTMLERPGDSQTFTDLVPLWHGQPIEFDELAQKASRGEVPHELVEERRQKYFPLLEKLQDLFATFDLKRLAAEERLAEIQRTHVAPDVRAEIQRLAASFHAEGPLLQHLKEMERDILEHLAAFLEEDTAGEEDGMPISLRYTIHIMHEVEDPDRAPVVFESQPDYTTLFGTIESIPEKAGEERANFLMIRPGSILKANGGFIILRVEDLLRHEELWATLKRVLLDGRLEIRTPPGPFSAPSALKPEPIQVDVKAILIGNEFQYEYLFLQDEDFGKLFKIPAEFDTTIPLNDQTIREYIGFIRATCERKHLLPVDTSGIAALLEYGVRLSEERDKLTARFSLVTDILREADHWARTMGSDHIDRHVVEAVQRHRNHLFGLLEEKIDEQILSGELLIQLEGTAVGKINGLVILDRGFHSFARPVLITARTAPGTEGIVNIERESGLSGELHDKGVYIIQGYLQSRYARRFPLSIKASIAFEQSYVEIDGDSASLAEMCALLSDIAGIPLRQEIAVTGSINQMGQVQPVGGISEKVEGFFKVCRKKGLSGTQGVIIPRLNLKNLILEKEVQEAAREGLFHIYAVETIDQAMEVLTGMEAGTRTSKGMFPPGTINERIETRLREMARVVKEFGS</sequence>
<dbReference type="RefSeq" id="WP_013312984.1">
    <property type="nucleotide sequence ID" value="NC_014484.1"/>
</dbReference>
<comment type="catalytic activity">
    <reaction evidence="2">
        <text>Hydrolysis of proteins in presence of ATP.</text>
        <dbReference type="EC" id="3.4.21.53"/>
    </reaction>
</comment>
<dbReference type="GO" id="GO:0030163">
    <property type="term" value="P:protein catabolic process"/>
    <property type="evidence" value="ECO:0007669"/>
    <property type="project" value="InterPro"/>
</dbReference>
<dbReference type="Pfam" id="PF05362">
    <property type="entry name" value="Lon_C"/>
    <property type="match status" value="1"/>
</dbReference>
<keyword evidence="2" id="KW-0720">Serine protease</keyword>
<dbReference type="InterPro" id="IPR046843">
    <property type="entry name" value="LonB_AAA-LID"/>
</dbReference>
<evidence type="ECO:0000259" key="4">
    <source>
        <dbReference type="PROSITE" id="PS51786"/>
    </source>
</evidence>
<dbReference type="EC" id="3.4.21.53" evidence="2"/>
<feature type="coiled-coil region" evidence="3">
    <location>
        <begin position="134"/>
        <end position="165"/>
    </location>
</feature>
<dbReference type="HOGENOM" id="CLU_014785_0_1_12"/>
<reference key="1">
    <citation type="submission" date="2009-08" db="EMBL/GenBank/DDBJ databases">
        <title>The genome sequence of Spirochaeta thermophila DSM6192.</title>
        <authorList>
            <person name="Angelov A."/>
            <person name="Mientus M."/>
            <person name="Wittenberg S."/>
            <person name="Lehmann R."/>
            <person name="Liesegang H."/>
            <person name="Daniel R."/>
            <person name="Liebl W."/>
        </authorList>
    </citation>
    <scope>NUCLEOTIDE SEQUENCE</scope>
    <source>
        <strain>DSM 6192</strain>
    </source>
</reference>
<dbReference type="InterPro" id="IPR014721">
    <property type="entry name" value="Ribsml_uS5_D2-typ_fold_subgr"/>
</dbReference>
<dbReference type="Gene3D" id="3.30.230.10">
    <property type="match status" value="1"/>
</dbReference>
<evidence type="ECO:0000256" key="3">
    <source>
        <dbReference type="SAM" id="Coils"/>
    </source>
</evidence>
<gene>
    <name evidence="5" type="ordered locus">STHERM_c01670</name>
</gene>